<sequence length="270" mass="30733">MEYSIILMLILILNEYASGDIILNGKYLEEPIRFKYKPIYGLDSRYRCPKLIHSNFEECEMKAKKEWEIMIDDYFYKTKKFCCFIWSALDCETEVANKCNQNFSQSAKKNTIDCFRDGCNEFSYGSWSCWWTPNKINITLTTVIAILIALGIIVSCFLAFKPPRSAKIDKNLAKISSDNKIITKKIQPEQPGPEFFHRQYMNNTPKKLETIFVPADIDLSTLPGPSWRVFAHVPATPPTTPPTTPPPPPPTVIAEAALPLLDGAIQPQII</sequence>
<evidence type="ECO:0000313" key="4">
    <source>
        <dbReference type="Proteomes" id="UP000887458"/>
    </source>
</evidence>
<accession>A0ABQ8IQM0</accession>
<name>A0ABQ8IQM0_DERPT</name>
<dbReference type="EMBL" id="NJHN03000129">
    <property type="protein sequence ID" value="KAH9412626.1"/>
    <property type="molecule type" value="Genomic_DNA"/>
</dbReference>
<keyword evidence="4" id="KW-1185">Reference proteome</keyword>
<keyword evidence="2" id="KW-0732">Signal</keyword>
<proteinExistence type="predicted"/>
<dbReference type="Proteomes" id="UP000887458">
    <property type="component" value="Unassembled WGS sequence"/>
</dbReference>
<evidence type="ECO:0000256" key="2">
    <source>
        <dbReference type="SAM" id="SignalP"/>
    </source>
</evidence>
<feature type="signal peptide" evidence="2">
    <location>
        <begin position="1"/>
        <end position="19"/>
    </location>
</feature>
<reference evidence="3 4" key="1">
    <citation type="journal article" date="2018" name="J. Allergy Clin. Immunol.">
        <title>High-quality assembly of Dermatophagoides pteronyssinus genome and transcriptome reveals a wide range of novel allergens.</title>
        <authorList>
            <person name="Liu X.Y."/>
            <person name="Yang K.Y."/>
            <person name="Wang M.Q."/>
            <person name="Kwok J.S."/>
            <person name="Zeng X."/>
            <person name="Yang Z."/>
            <person name="Xiao X.J."/>
            <person name="Lau C.P."/>
            <person name="Li Y."/>
            <person name="Huang Z.M."/>
            <person name="Ba J.G."/>
            <person name="Yim A.K."/>
            <person name="Ouyang C.Y."/>
            <person name="Ngai S.M."/>
            <person name="Chan T.F."/>
            <person name="Leung E.L."/>
            <person name="Liu L."/>
            <person name="Liu Z.G."/>
            <person name="Tsui S.K."/>
        </authorList>
    </citation>
    <scope>NUCLEOTIDE SEQUENCE [LARGE SCALE GENOMIC DNA]</scope>
    <source>
        <strain evidence="3">Derp</strain>
    </source>
</reference>
<keyword evidence="1" id="KW-0812">Transmembrane</keyword>
<feature type="transmembrane region" description="Helical" evidence="1">
    <location>
        <begin position="138"/>
        <end position="160"/>
    </location>
</feature>
<organism evidence="3 4">
    <name type="scientific">Dermatophagoides pteronyssinus</name>
    <name type="common">European house dust mite</name>
    <dbReference type="NCBI Taxonomy" id="6956"/>
    <lineage>
        <taxon>Eukaryota</taxon>
        <taxon>Metazoa</taxon>
        <taxon>Ecdysozoa</taxon>
        <taxon>Arthropoda</taxon>
        <taxon>Chelicerata</taxon>
        <taxon>Arachnida</taxon>
        <taxon>Acari</taxon>
        <taxon>Acariformes</taxon>
        <taxon>Sarcoptiformes</taxon>
        <taxon>Astigmata</taxon>
        <taxon>Psoroptidia</taxon>
        <taxon>Analgoidea</taxon>
        <taxon>Pyroglyphidae</taxon>
        <taxon>Dermatophagoidinae</taxon>
        <taxon>Dermatophagoides</taxon>
    </lineage>
</organism>
<protein>
    <submittedName>
        <fullName evidence="3">Uncharacterized protein</fullName>
    </submittedName>
</protein>
<keyword evidence="1" id="KW-0472">Membrane</keyword>
<gene>
    <name evidence="3" type="ORF">DERP_006589</name>
</gene>
<evidence type="ECO:0000313" key="3">
    <source>
        <dbReference type="EMBL" id="KAH9412626.1"/>
    </source>
</evidence>
<reference evidence="3 4" key="2">
    <citation type="journal article" date="2022" name="Mol. Biol. Evol.">
        <title>Comparative Genomics Reveals Insights into the Divergent Evolution of Astigmatic Mites and Household Pest Adaptations.</title>
        <authorList>
            <person name="Xiong Q."/>
            <person name="Wan A.T."/>
            <person name="Liu X."/>
            <person name="Fung C.S."/>
            <person name="Xiao X."/>
            <person name="Malainual N."/>
            <person name="Hou J."/>
            <person name="Wang L."/>
            <person name="Wang M."/>
            <person name="Yang K.Y."/>
            <person name="Cui Y."/>
            <person name="Leung E.L."/>
            <person name="Nong W."/>
            <person name="Shin S.K."/>
            <person name="Au S.W."/>
            <person name="Jeong K.Y."/>
            <person name="Chew F.T."/>
            <person name="Hui J.H."/>
            <person name="Leung T.F."/>
            <person name="Tungtrongchitr A."/>
            <person name="Zhong N."/>
            <person name="Liu Z."/>
            <person name="Tsui S.K."/>
        </authorList>
    </citation>
    <scope>NUCLEOTIDE SEQUENCE [LARGE SCALE GENOMIC DNA]</scope>
    <source>
        <strain evidence="3">Derp</strain>
    </source>
</reference>
<evidence type="ECO:0000256" key="1">
    <source>
        <dbReference type="SAM" id="Phobius"/>
    </source>
</evidence>
<comment type="caution">
    <text evidence="3">The sequence shown here is derived from an EMBL/GenBank/DDBJ whole genome shotgun (WGS) entry which is preliminary data.</text>
</comment>
<feature type="chain" id="PRO_5045042201" evidence="2">
    <location>
        <begin position="20"/>
        <end position="270"/>
    </location>
</feature>
<keyword evidence="1" id="KW-1133">Transmembrane helix</keyword>